<sequence>MNAYRFNNAETGLQLEYIGMPHASSGEVLIAVKAAGLCHSDCHILKGNDWIGKRPITLGHDVAGTIIALGDEVSNFRVGDRVAIALIAHPVETMQLSTAIGLGFDGGFAEYVTAPVTHIVSIPDEVSYEQAAIATDSISTAYHAILAEAKVTASTTVVIVGLGGLGLNGLQIAVLQGARVYGIDIDPKKCAAARKLGAIECFASLDSIKDVIIDVIVDFVGSGATLSKSITTVKVGGRIVAVGLGETEPTLPLVSLVSRAIELKGSIGASLQDLHSSLALIASGDICPILEDLPFTDLIEGYHRLERGEVNGRLFTRPVLSENDTLRT</sequence>
<evidence type="ECO:0000259" key="2">
    <source>
        <dbReference type="SMART" id="SM00829"/>
    </source>
</evidence>
<reference evidence="3" key="1">
    <citation type="submission" date="2022-11" db="EMBL/GenBank/DDBJ databases">
        <authorList>
            <person name="Petersen C."/>
        </authorList>
    </citation>
    <scope>NUCLEOTIDE SEQUENCE</scope>
    <source>
        <strain evidence="3">IBT 16849</strain>
    </source>
</reference>
<evidence type="ECO:0000256" key="1">
    <source>
        <dbReference type="ARBA" id="ARBA00023002"/>
    </source>
</evidence>
<dbReference type="CDD" id="cd08254">
    <property type="entry name" value="hydroxyacyl_CoA_DH"/>
    <property type="match status" value="1"/>
</dbReference>
<evidence type="ECO:0000313" key="4">
    <source>
        <dbReference type="Proteomes" id="UP001150879"/>
    </source>
</evidence>
<dbReference type="GO" id="GO:0016491">
    <property type="term" value="F:oxidoreductase activity"/>
    <property type="evidence" value="ECO:0007669"/>
    <property type="project" value="UniProtKB-KW"/>
</dbReference>
<dbReference type="SUPFAM" id="SSF51735">
    <property type="entry name" value="NAD(P)-binding Rossmann-fold domains"/>
    <property type="match status" value="1"/>
</dbReference>
<evidence type="ECO:0000313" key="3">
    <source>
        <dbReference type="EMBL" id="KAJ5210481.1"/>
    </source>
</evidence>
<dbReference type="Gene3D" id="3.90.180.10">
    <property type="entry name" value="Medium-chain alcohol dehydrogenases, catalytic domain"/>
    <property type="match status" value="1"/>
</dbReference>
<dbReference type="InterPro" id="IPR036291">
    <property type="entry name" value="NAD(P)-bd_dom_sf"/>
</dbReference>
<gene>
    <name evidence="3" type="ORF">N7472_000620</name>
</gene>
<protein>
    <submittedName>
        <fullName evidence="3">Polyketide synthase enoylreductase</fullName>
    </submittedName>
</protein>
<dbReference type="OrthoDB" id="1879366at2759"/>
<dbReference type="Pfam" id="PF08240">
    <property type="entry name" value="ADH_N"/>
    <property type="match status" value="1"/>
</dbReference>
<dbReference type="InterPro" id="IPR050129">
    <property type="entry name" value="Zn_alcohol_dh"/>
</dbReference>
<dbReference type="InterPro" id="IPR020843">
    <property type="entry name" value="ER"/>
</dbReference>
<dbReference type="PANTHER" id="PTHR43401:SF4">
    <property type="entry name" value="D-ARABINOSE 1-DEHYDROGENASE (NADP(+))"/>
    <property type="match status" value="1"/>
</dbReference>
<reference evidence="3" key="2">
    <citation type="journal article" date="2023" name="IMA Fungus">
        <title>Comparative genomic study of the Penicillium genus elucidates a diverse pangenome and 15 lateral gene transfer events.</title>
        <authorList>
            <person name="Petersen C."/>
            <person name="Sorensen T."/>
            <person name="Nielsen M.R."/>
            <person name="Sondergaard T.E."/>
            <person name="Sorensen J.L."/>
            <person name="Fitzpatrick D.A."/>
            <person name="Frisvad J.C."/>
            <person name="Nielsen K.L."/>
        </authorList>
    </citation>
    <scope>NUCLEOTIDE SEQUENCE</scope>
    <source>
        <strain evidence="3">IBT 16849</strain>
    </source>
</reference>
<comment type="caution">
    <text evidence="3">The sequence shown here is derived from an EMBL/GenBank/DDBJ whole genome shotgun (WGS) entry which is preliminary data.</text>
</comment>
<dbReference type="Pfam" id="PF00107">
    <property type="entry name" value="ADH_zinc_N"/>
    <property type="match status" value="1"/>
</dbReference>
<keyword evidence="4" id="KW-1185">Reference proteome</keyword>
<name>A0A9W9MZN6_9EURO</name>
<dbReference type="Proteomes" id="UP001150879">
    <property type="component" value="Unassembled WGS sequence"/>
</dbReference>
<dbReference type="InterPro" id="IPR011032">
    <property type="entry name" value="GroES-like_sf"/>
</dbReference>
<dbReference type="InterPro" id="IPR013154">
    <property type="entry name" value="ADH-like_N"/>
</dbReference>
<dbReference type="SMART" id="SM00829">
    <property type="entry name" value="PKS_ER"/>
    <property type="match status" value="1"/>
</dbReference>
<dbReference type="SUPFAM" id="SSF50129">
    <property type="entry name" value="GroES-like"/>
    <property type="match status" value="1"/>
</dbReference>
<organism evidence="3 4">
    <name type="scientific">Penicillium cf. griseofulvum</name>
    <dbReference type="NCBI Taxonomy" id="2972120"/>
    <lineage>
        <taxon>Eukaryota</taxon>
        <taxon>Fungi</taxon>
        <taxon>Dikarya</taxon>
        <taxon>Ascomycota</taxon>
        <taxon>Pezizomycotina</taxon>
        <taxon>Eurotiomycetes</taxon>
        <taxon>Eurotiomycetidae</taxon>
        <taxon>Eurotiales</taxon>
        <taxon>Aspergillaceae</taxon>
        <taxon>Penicillium</taxon>
    </lineage>
</organism>
<keyword evidence="1" id="KW-0560">Oxidoreductase</keyword>
<dbReference type="AlphaFoldDB" id="A0A9W9MZN6"/>
<dbReference type="InterPro" id="IPR013149">
    <property type="entry name" value="ADH-like_C"/>
</dbReference>
<proteinExistence type="predicted"/>
<dbReference type="EMBL" id="JAPQKP010000001">
    <property type="protein sequence ID" value="KAJ5210481.1"/>
    <property type="molecule type" value="Genomic_DNA"/>
</dbReference>
<feature type="domain" description="Enoyl reductase (ER)" evidence="2">
    <location>
        <begin position="10"/>
        <end position="316"/>
    </location>
</feature>
<dbReference type="PANTHER" id="PTHR43401">
    <property type="entry name" value="L-THREONINE 3-DEHYDROGENASE"/>
    <property type="match status" value="1"/>
</dbReference>
<accession>A0A9W9MZN6</accession>